<sequence length="266" mass="28355">MRVAGKVIVVTGGASGIGRALVLELLGRGARVAAVDLNAGGLEETSTLAKAGERLSTHVLNITQREVVEALPAEVAARHGAVDGLINNAGIIQPFARVSDLEYGAIERVMNVNFYGTLYMTKAFLPHLLARPEAHIVNLSSMGGFLPVPGQSLYGASKAAVKLLTEGLYAELLGTSVRVTVVFPGAVATNITANSGVEVRQAEGQRGSLKPLPPEEAARRIIAGMEQDRFRVLVGSDARLMDFLYRLAPAWATRFIQRQMRSLLEG</sequence>
<proteinExistence type="inferred from homology"/>
<dbReference type="GO" id="GO:0016491">
    <property type="term" value="F:oxidoreductase activity"/>
    <property type="evidence" value="ECO:0007669"/>
    <property type="project" value="UniProtKB-KW"/>
</dbReference>
<dbReference type="InterPro" id="IPR002347">
    <property type="entry name" value="SDR_fam"/>
</dbReference>
<dbReference type="PRINTS" id="PR00081">
    <property type="entry name" value="GDHRDH"/>
</dbReference>
<feature type="domain" description="Ketoreductase" evidence="4">
    <location>
        <begin position="6"/>
        <end position="194"/>
    </location>
</feature>
<dbReference type="SMART" id="SM00822">
    <property type="entry name" value="PKS_KR"/>
    <property type="match status" value="1"/>
</dbReference>
<organism evidence="5 6">
    <name type="scientific">Meiothermus luteus</name>
    <dbReference type="NCBI Taxonomy" id="2026184"/>
    <lineage>
        <taxon>Bacteria</taxon>
        <taxon>Thermotogati</taxon>
        <taxon>Deinococcota</taxon>
        <taxon>Deinococci</taxon>
        <taxon>Thermales</taxon>
        <taxon>Thermaceae</taxon>
        <taxon>Meiothermus</taxon>
    </lineage>
</organism>
<protein>
    <submittedName>
        <fullName evidence="5">Putative oxidoreductase SadH</fullName>
        <ecNumber evidence="5">1.-.-.-</ecNumber>
    </submittedName>
</protein>
<name>A0A399EY36_9DEIN</name>
<evidence type="ECO:0000313" key="6">
    <source>
        <dbReference type="Proteomes" id="UP000265800"/>
    </source>
</evidence>
<dbReference type="PANTHER" id="PTHR44196">
    <property type="entry name" value="DEHYDROGENASE/REDUCTASE SDR FAMILY MEMBER 7B"/>
    <property type="match status" value="1"/>
</dbReference>
<reference evidence="5 6" key="1">
    <citation type="submission" date="2018-08" db="EMBL/GenBank/DDBJ databases">
        <title>Meiothermus luteus KCTC 52599 genome sequencing project.</title>
        <authorList>
            <person name="Da Costa M.S."/>
            <person name="Albuquerque L."/>
            <person name="Raposo P."/>
            <person name="Froufe H.J.C."/>
            <person name="Barroso C.S."/>
            <person name="Egas C."/>
        </authorList>
    </citation>
    <scope>NUCLEOTIDE SEQUENCE [LARGE SCALE GENOMIC DNA]</scope>
    <source>
        <strain evidence="5 6">KCTC 52599</strain>
    </source>
</reference>
<evidence type="ECO:0000259" key="4">
    <source>
        <dbReference type="SMART" id="SM00822"/>
    </source>
</evidence>
<comment type="similarity">
    <text evidence="1 3">Belongs to the short-chain dehydrogenases/reductases (SDR) family.</text>
</comment>
<accession>A0A399EY36</accession>
<dbReference type="GO" id="GO:0016020">
    <property type="term" value="C:membrane"/>
    <property type="evidence" value="ECO:0007669"/>
    <property type="project" value="TreeGrafter"/>
</dbReference>
<comment type="caution">
    <text evidence="5">The sequence shown here is derived from an EMBL/GenBank/DDBJ whole genome shotgun (WGS) entry which is preliminary data.</text>
</comment>
<dbReference type="PANTHER" id="PTHR44196:SF1">
    <property type="entry name" value="DEHYDROGENASE_REDUCTASE SDR FAMILY MEMBER 7B"/>
    <property type="match status" value="1"/>
</dbReference>
<dbReference type="InterPro" id="IPR036291">
    <property type="entry name" value="NAD(P)-bd_dom_sf"/>
</dbReference>
<dbReference type="OrthoDB" id="9775296at2"/>
<dbReference type="PRINTS" id="PR00080">
    <property type="entry name" value="SDRFAMILY"/>
</dbReference>
<evidence type="ECO:0000256" key="3">
    <source>
        <dbReference type="RuleBase" id="RU000363"/>
    </source>
</evidence>
<dbReference type="EMBL" id="QWKZ01000014">
    <property type="protein sequence ID" value="RIH88276.1"/>
    <property type="molecule type" value="Genomic_DNA"/>
</dbReference>
<keyword evidence="6" id="KW-1185">Reference proteome</keyword>
<keyword evidence="2 5" id="KW-0560">Oxidoreductase</keyword>
<dbReference type="InterPro" id="IPR057326">
    <property type="entry name" value="KR_dom"/>
</dbReference>
<dbReference type="Proteomes" id="UP000265800">
    <property type="component" value="Unassembled WGS sequence"/>
</dbReference>
<dbReference type="Pfam" id="PF00106">
    <property type="entry name" value="adh_short"/>
    <property type="match status" value="1"/>
</dbReference>
<evidence type="ECO:0000256" key="1">
    <source>
        <dbReference type="ARBA" id="ARBA00006484"/>
    </source>
</evidence>
<gene>
    <name evidence="5" type="primary">sadH</name>
    <name evidence="5" type="ORF">Mlute_00692</name>
</gene>
<evidence type="ECO:0000256" key="2">
    <source>
        <dbReference type="ARBA" id="ARBA00023002"/>
    </source>
</evidence>
<dbReference type="SUPFAM" id="SSF51735">
    <property type="entry name" value="NAD(P)-binding Rossmann-fold domains"/>
    <property type="match status" value="1"/>
</dbReference>
<dbReference type="RefSeq" id="WP_119359371.1">
    <property type="nucleotide sequence ID" value="NZ_QWKZ01000014.1"/>
</dbReference>
<evidence type="ECO:0000313" key="5">
    <source>
        <dbReference type="EMBL" id="RIH88276.1"/>
    </source>
</evidence>
<dbReference type="EC" id="1.-.-.-" evidence="5"/>
<dbReference type="Gene3D" id="3.40.50.720">
    <property type="entry name" value="NAD(P)-binding Rossmann-like Domain"/>
    <property type="match status" value="1"/>
</dbReference>
<dbReference type="AlphaFoldDB" id="A0A399EY36"/>